<dbReference type="Pfam" id="PF14559">
    <property type="entry name" value="TPR_19"/>
    <property type="match status" value="1"/>
</dbReference>
<dbReference type="SUPFAM" id="SSF48452">
    <property type="entry name" value="TPR-like"/>
    <property type="match status" value="1"/>
</dbReference>
<evidence type="ECO:0000313" key="1">
    <source>
        <dbReference type="EMBL" id="TPG14615.1"/>
    </source>
</evidence>
<proteinExistence type="predicted"/>
<keyword evidence="2" id="KW-1185">Reference proteome</keyword>
<reference evidence="1 2" key="1">
    <citation type="journal article" date="2019" name="Environ. Microbiol.">
        <title>Species interactions and distinct microbial communities in high Arctic permafrost affected cryosols are associated with the CH4 and CO2 gas fluxes.</title>
        <authorList>
            <person name="Altshuler I."/>
            <person name="Hamel J."/>
            <person name="Turney S."/>
            <person name="Magnuson E."/>
            <person name="Levesque R."/>
            <person name="Greer C."/>
            <person name="Whyte L.G."/>
        </authorList>
    </citation>
    <scope>NUCLEOTIDE SEQUENCE [LARGE SCALE GENOMIC DNA]</scope>
    <source>
        <strain evidence="1 2">S5.1</strain>
    </source>
</reference>
<dbReference type="OrthoDB" id="7583562at2"/>
<protein>
    <submittedName>
        <fullName evidence="1">Tetratricopeptide repeat protein</fullName>
    </submittedName>
</protein>
<evidence type="ECO:0000313" key="2">
    <source>
        <dbReference type="Proteomes" id="UP000318413"/>
    </source>
</evidence>
<gene>
    <name evidence="1" type="ORF">EAH84_04095</name>
</gene>
<organism evidence="1 2">
    <name type="scientific">Sphingomonas oligophenolica</name>
    <dbReference type="NCBI Taxonomy" id="301154"/>
    <lineage>
        <taxon>Bacteria</taxon>
        <taxon>Pseudomonadati</taxon>
        <taxon>Pseudomonadota</taxon>
        <taxon>Alphaproteobacteria</taxon>
        <taxon>Sphingomonadales</taxon>
        <taxon>Sphingomonadaceae</taxon>
        <taxon>Sphingomonas</taxon>
    </lineage>
</organism>
<dbReference type="InterPro" id="IPR011990">
    <property type="entry name" value="TPR-like_helical_dom_sf"/>
</dbReference>
<dbReference type="AlphaFoldDB" id="A0A502CLR8"/>
<dbReference type="Gene3D" id="1.25.40.10">
    <property type="entry name" value="Tetratricopeptide repeat domain"/>
    <property type="match status" value="1"/>
</dbReference>
<accession>A0A502CLR8</accession>
<name>A0A502CLR8_9SPHN</name>
<dbReference type="EMBL" id="RCZK01000002">
    <property type="protein sequence ID" value="TPG14615.1"/>
    <property type="molecule type" value="Genomic_DNA"/>
</dbReference>
<sequence length="109" mass="11753">MLAGVVMALSMPAVAQEHTSYQLLARGHYSMVIDRLEQQRKADPARPEMALNLAAAYAQTGRIAEARALYTEVLAEPAVDLDMLAGTTATSHQVAQRGLSMLGRTIATR</sequence>
<comment type="caution">
    <text evidence="1">The sequence shown here is derived from an EMBL/GenBank/DDBJ whole genome shotgun (WGS) entry which is preliminary data.</text>
</comment>
<dbReference type="Proteomes" id="UP000318413">
    <property type="component" value="Unassembled WGS sequence"/>
</dbReference>